<name>A0ABV7JUJ9_9SPHI</name>
<feature type="transmembrane region" description="Helical" evidence="1">
    <location>
        <begin position="118"/>
        <end position="135"/>
    </location>
</feature>
<keyword evidence="1" id="KW-0812">Transmembrane</keyword>
<dbReference type="EMBL" id="JBHRTA010000038">
    <property type="protein sequence ID" value="MFC3198987.1"/>
    <property type="molecule type" value="Genomic_DNA"/>
</dbReference>
<accession>A0ABV7JUJ9</accession>
<feature type="transmembrane region" description="Helical" evidence="1">
    <location>
        <begin position="140"/>
        <end position="157"/>
    </location>
</feature>
<dbReference type="RefSeq" id="WP_379024175.1">
    <property type="nucleotide sequence ID" value="NZ_JBHRTA010000038.1"/>
</dbReference>
<evidence type="ECO:0000313" key="3">
    <source>
        <dbReference type="EMBL" id="MFC3198987.1"/>
    </source>
</evidence>
<proteinExistence type="predicted"/>
<keyword evidence="2" id="KW-0732">Signal</keyword>
<feature type="signal peptide" evidence="2">
    <location>
        <begin position="1"/>
        <end position="19"/>
    </location>
</feature>
<keyword evidence="1" id="KW-0472">Membrane</keyword>
<protein>
    <submittedName>
        <fullName evidence="3">Uncharacterized protein</fullName>
    </submittedName>
</protein>
<keyword evidence="4" id="KW-1185">Reference proteome</keyword>
<feature type="chain" id="PRO_5047184734" evidence="2">
    <location>
        <begin position="20"/>
        <end position="180"/>
    </location>
</feature>
<sequence>MRNFLYLLTMVLFPLMLQAQQQSGINHFIVRENLIDNGKLAIIATDAEERPNESISGTYQFVINGFKHELKFNEGVAITANAIESSAFVFIKHRNQQGSHGRLYYVVKSEKGLNPIAVNWYYLILVPAVILLVAYLFKRLMAVAIVVLIGLFIFNYSKGLNLENIIETIVHGIKSLVIDR</sequence>
<dbReference type="Proteomes" id="UP001595526">
    <property type="component" value="Unassembled WGS sequence"/>
</dbReference>
<comment type="caution">
    <text evidence="3">The sequence shown here is derived from an EMBL/GenBank/DDBJ whole genome shotgun (WGS) entry which is preliminary data.</text>
</comment>
<organism evidence="3 4">
    <name type="scientific">Parapedobacter deserti</name>
    <dbReference type="NCBI Taxonomy" id="1912957"/>
    <lineage>
        <taxon>Bacteria</taxon>
        <taxon>Pseudomonadati</taxon>
        <taxon>Bacteroidota</taxon>
        <taxon>Sphingobacteriia</taxon>
        <taxon>Sphingobacteriales</taxon>
        <taxon>Sphingobacteriaceae</taxon>
        <taxon>Parapedobacter</taxon>
    </lineage>
</organism>
<gene>
    <name evidence="3" type="ORF">ACFOET_15290</name>
</gene>
<evidence type="ECO:0000256" key="1">
    <source>
        <dbReference type="SAM" id="Phobius"/>
    </source>
</evidence>
<reference evidence="4" key="1">
    <citation type="journal article" date="2019" name="Int. J. Syst. Evol. Microbiol.">
        <title>The Global Catalogue of Microorganisms (GCM) 10K type strain sequencing project: providing services to taxonomists for standard genome sequencing and annotation.</title>
        <authorList>
            <consortium name="The Broad Institute Genomics Platform"/>
            <consortium name="The Broad Institute Genome Sequencing Center for Infectious Disease"/>
            <person name="Wu L."/>
            <person name="Ma J."/>
        </authorList>
    </citation>
    <scope>NUCLEOTIDE SEQUENCE [LARGE SCALE GENOMIC DNA]</scope>
    <source>
        <strain evidence="4">KCTC 52416</strain>
    </source>
</reference>
<keyword evidence="1" id="KW-1133">Transmembrane helix</keyword>
<evidence type="ECO:0000256" key="2">
    <source>
        <dbReference type="SAM" id="SignalP"/>
    </source>
</evidence>
<evidence type="ECO:0000313" key="4">
    <source>
        <dbReference type="Proteomes" id="UP001595526"/>
    </source>
</evidence>